<dbReference type="OrthoDB" id="1936567at2759"/>
<sequence>MTSEKVETIVVGNYIEMEPKEGNNNKGSNRSLSKLFWNGGSVYDAWFSCASNKNTFEFPNFAPNSNGRKSETLMSLIGWYGSLIDLSRASSHMGDYVQLLVFVHRTRPSFANPTNPNFTQFETPIC</sequence>
<organism evidence="1 2">
    <name type="scientific">Kingdonia uniflora</name>
    <dbReference type="NCBI Taxonomy" id="39325"/>
    <lineage>
        <taxon>Eukaryota</taxon>
        <taxon>Viridiplantae</taxon>
        <taxon>Streptophyta</taxon>
        <taxon>Embryophyta</taxon>
        <taxon>Tracheophyta</taxon>
        <taxon>Spermatophyta</taxon>
        <taxon>Magnoliopsida</taxon>
        <taxon>Ranunculales</taxon>
        <taxon>Circaeasteraceae</taxon>
        <taxon>Kingdonia</taxon>
    </lineage>
</organism>
<gene>
    <name evidence="1" type="ORF">GIB67_017880</name>
</gene>
<proteinExistence type="predicted"/>
<dbReference type="EMBL" id="JACGCM010001420">
    <property type="protein sequence ID" value="KAF6155525.1"/>
    <property type="molecule type" value="Genomic_DNA"/>
</dbReference>
<dbReference type="PANTHER" id="PTHR38542">
    <property type="entry name" value="OS04G0450500 PROTEIN"/>
    <property type="match status" value="1"/>
</dbReference>
<dbReference type="AlphaFoldDB" id="A0A7J7MKS1"/>
<protein>
    <submittedName>
        <fullName evidence="1">Uncharacterized protein</fullName>
    </submittedName>
</protein>
<name>A0A7J7MKS1_9MAGN</name>
<dbReference type="PANTHER" id="PTHR38542:SF2">
    <property type="entry name" value="REPLICATION FACTOR A C-TERMINAL DOMAIN-CONTAINING PROTEIN"/>
    <property type="match status" value="1"/>
</dbReference>
<accession>A0A7J7MKS1</accession>
<evidence type="ECO:0000313" key="1">
    <source>
        <dbReference type="EMBL" id="KAF6155525.1"/>
    </source>
</evidence>
<keyword evidence="2" id="KW-1185">Reference proteome</keyword>
<reference evidence="1 2" key="1">
    <citation type="journal article" date="2020" name="IScience">
        <title>Genome Sequencing of the Endangered Kingdonia uniflora (Circaeasteraceae, Ranunculales) Reveals Potential Mechanisms of Evolutionary Specialization.</title>
        <authorList>
            <person name="Sun Y."/>
            <person name="Deng T."/>
            <person name="Zhang A."/>
            <person name="Moore M.J."/>
            <person name="Landis J.B."/>
            <person name="Lin N."/>
            <person name="Zhang H."/>
            <person name="Zhang X."/>
            <person name="Huang J."/>
            <person name="Zhang X."/>
            <person name="Sun H."/>
            <person name="Wang H."/>
        </authorList>
    </citation>
    <scope>NUCLEOTIDE SEQUENCE [LARGE SCALE GENOMIC DNA]</scope>
    <source>
        <strain evidence="1">TB1705</strain>
        <tissue evidence="1">Leaf</tissue>
    </source>
</reference>
<dbReference type="Proteomes" id="UP000541444">
    <property type="component" value="Unassembled WGS sequence"/>
</dbReference>
<comment type="caution">
    <text evidence="1">The sequence shown here is derived from an EMBL/GenBank/DDBJ whole genome shotgun (WGS) entry which is preliminary data.</text>
</comment>
<evidence type="ECO:0000313" key="2">
    <source>
        <dbReference type="Proteomes" id="UP000541444"/>
    </source>
</evidence>